<dbReference type="GO" id="GO:0003676">
    <property type="term" value="F:nucleic acid binding"/>
    <property type="evidence" value="ECO:0007669"/>
    <property type="project" value="InterPro"/>
</dbReference>
<dbReference type="EMBL" id="KK853083">
    <property type="protein sequence ID" value="KDR11635.1"/>
    <property type="molecule type" value="Genomic_DNA"/>
</dbReference>
<dbReference type="Gene3D" id="3.30.420.10">
    <property type="entry name" value="Ribonuclease H-like superfamily/Ribonuclease H"/>
    <property type="match status" value="1"/>
</dbReference>
<organism evidence="1 2">
    <name type="scientific">Zootermopsis nevadensis</name>
    <name type="common">Dampwood termite</name>
    <dbReference type="NCBI Taxonomy" id="136037"/>
    <lineage>
        <taxon>Eukaryota</taxon>
        <taxon>Metazoa</taxon>
        <taxon>Ecdysozoa</taxon>
        <taxon>Arthropoda</taxon>
        <taxon>Hexapoda</taxon>
        <taxon>Insecta</taxon>
        <taxon>Pterygota</taxon>
        <taxon>Neoptera</taxon>
        <taxon>Polyneoptera</taxon>
        <taxon>Dictyoptera</taxon>
        <taxon>Blattodea</taxon>
        <taxon>Blattoidea</taxon>
        <taxon>Termitoidae</taxon>
        <taxon>Termopsidae</taxon>
        <taxon>Zootermopsis</taxon>
    </lineage>
</organism>
<gene>
    <name evidence="1" type="ORF">L798_13961</name>
</gene>
<dbReference type="Proteomes" id="UP000027135">
    <property type="component" value="Unassembled WGS sequence"/>
</dbReference>
<keyword evidence="2" id="KW-1185">Reference proteome</keyword>
<dbReference type="InParanoid" id="A0A067QPQ8"/>
<proteinExistence type="predicted"/>
<evidence type="ECO:0000313" key="2">
    <source>
        <dbReference type="Proteomes" id="UP000027135"/>
    </source>
</evidence>
<reference evidence="1 2" key="1">
    <citation type="journal article" date="2014" name="Nat. Commun.">
        <title>Molecular traces of alternative social organization in a termite genome.</title>
        <authorList>
            <person name="Terrapon N."/>
            <person name="Li C."/>
            <person name="Robertson H.M."/>
            <person name="Ji L."/>
            <person name="Meng X."/>
            <person name="Booth W."/>
            <person name="Chen Z."/>
            <person name="Childers C.P."/>
            <person name="Glastad K.M."/>
            <person name="Gokhale K."/>
            <person name="Gowin J."/>
            <person name="Gronenberg W."/>
            <person name="Hermansen R.A."/>
            <person name="Hu H."/>
            <person name="Hunt B.G."/>
            <person name="Huylmans A.K."/>
            <person name="Khalil S.M."/>
            <person name="Mitchell R.D."/>
            <person name="Munoz-Torres M.C."/>
            <person name="Mustard J.A."/>
            <person name="Pan H."/>
            <person name="Reese J.T."/>
            <person name="Scharf M.E."/>
            <person name="Sun F."/>
            <person name="Vogel H."/>
            <person name="Xiao J."/>
            <person name="Yang W."/>
            <person name="Yang Z."/>
            <person name="Yang Z."/>
            <person name="Zhou J."/>
            <person name="Zhu J."/>
            <person name="Brent C.S."/>
            <person name="Elsik C.G."/>
            <person name="Goodisman M.A."/>
            <person name="Liberles D.A."/>
            <person name="Roe R.M."/>
            <person name="Vargo E.L."/>
            <person name="Vilcinskas A."/>
            <person name="Wang J."/>
            <person name="Bornberg-Bauer E."/>
            <person name="Korb J."/>
            <person name="Zhang G."/>
            <person name="Liebig J."/>
        </authorList>
    </citation>
    <scope>NUCLEOTIDE SEQUENCE [LARGE SCALE GENOMIC DNA]</scope>
    <source>
        <tissue evidence="1">Whole organism</tissue>
    </source>
</reference>
<dbReference type="InterPro" id="IPR036397">
    <property type="entry name" value="RNaseH_sf"/>
</dbReference>
<sequence length="100" mass="11195">MPSSLGSENMLLHHKNAPFLGFFLIQKYLIKNSFTVLAQCPYSPDQFPAENYSEKLKGLLKGHRLQLAQKVKELTLELITVEGLTQILPAVIVTGRNNSI</sequence>
<name>A0A067QPQ8_ZOONE</name>
<dbReference type="AlphaFoldDB" id="A0A067QPQ8"/>
<protein>
    <submittedName>
        <fullName evidence="1">Uncharacterized protein</fullName>
    </submittedName>
</protein>
<accession>A0A067QPQ8</accession>
<evidence type="ECO:0000313" key="1">
    <source>
        <dbReference type="EMBL" id="KDR11635.1"/>
    </source>
</evidence>